<evidence type="ECO:0000256" key="1">
    <source>
        <dbReference type="SAM" id="MobiDB-lite"/>
    </source>
</evidence>
<organism evidence="2 3">
    <name type="scientific">Plantactinospora endophytica</name>
    <dbReference type="NCBI Taxonomy" id="673535"/>
    <lineage>
        <taxon>Bacteria</taxon>
        <taxon>Bacillati</taxon>
        <taxon>Actinomycetota</taxon>
        <taxon>Actinomycetes</taxon>
        <taxon>Micromonosporales</taxon>
        <taxon>Micromonosporaceae</taxon>
        <taxon>Plantactinospora</taxon>
    </lineage>
</organism>
<evidence type="ECO:0000313" key="2">
    <source>
        <dbReference type="EMBL" id="GIG86613.1"/>
    </source>
</evidence>
<sequence length="93" mass="10144">MVVVALEVLGQLTRVGYASDTQRPPEGPTPHCQREACRVGMQVRSPPWQLTGRIGSEAVTSLIADRDDPQQLAGRRSLPTAHTGALRLRASYH</sequence>
<accession>A0ABQ4DW13</accession>
<reference evidence="2 3" key="1">
    <citation type="submission" date="2021-01" db="EMBL/GenBank/DDBJ databases">
        <title>Whole genome shotgun sequence of Plantactinospora endophytica NBRC 110450.</title>
        <authorList>
            <person name="Komaki H."/>
            <person name="Tamura T."/>
        </authorList>
    </citation>
    <scope>NUCLEOTIDE SEQUENCE [LARGE SCALE GENOMIC DNA]</scope>
    <source>
        <strain evidence="2 3">NBRC 110450</strain>
    </source>
</reference>
<keyword evidence="3" id="KW-1185">Reference proteome</keyword>
<feature type="region of interest" description="Disordered" evidence="1">
    <location>
        <begin position="74"/>
        <end position="93"/>
    </location>
</feature>
<dbReference type="EMBL" id="BONW01000005">
    <property type="protein sequence ID" value="GIG86613.1"/>
    <property type="molecule type" value="Genomic_DNA"/>
</dbReference>
<name>A0ABQ4DW13_9ACTN</name>
<comment type="caution">
    <text evidence="2">The sequence shown here is derived from an EMBL/GenBank/DDBJ whole genome shotgun (WGS) entry which is preliminary data.</text>
</comment>
<protein>
    <submittedName>
        <fullName evidence="2">Uncharacterized protein</fullName>
    </submittedName>
</protein>
<gene>
    <name evidence="2" type="ORF">Pen02_15490</name>
</gene>
<dbReference type="Proteomes" id="UP000646749">
    <property type="component" value="Unassembled WGS sequence"/>
</dbReference>
<proteinExistence type="predicted"/>
<evidence type="ECO:0000313" key="3">
    <source>
        <dbReference type="Proteomes" id="UP000646749"/>
    </source>
</evidence>